<dbReference type="PROSITE" id="PS50108">
    <property type="entry name" value="CRIB"/>
    <property type="match status" value="1"/>
</dbReference>
<evidence type="ECO:0000313" key="15">
    <source>
        <dbReference type="EMBL" id="OAD73374.1"/>
    </source>
</evidence>
<dbReference type="InterPro" id="IPR011026">
    <property type="entry name" value="WAS_C"/>
</dbReference>
<evidence type="ECO:0000256" key="8">
    <source>
        <dbReference type="ARBA" id="ARBA00022741"/>
    </source>
</evidence>
<accession>A0A167MNK0</accession>
<comment type="catalytic activity">
    <reaction evidence="13">
        <text>L-seryl-[protein] + ATP = O-phospho-L-seryl-[protein] + ADP + H(+)</text>
        <dbReference type="Rhea" id="RHEA:17989"/>
        <dbReference type="Rhea" id="RHEA-COMP:9863"/>
        <dbReference type="Rhea" id="RHEA-COMP:11604"/>
        <dbReference type="ChEBI" id="CHEBI:15378"/>
        <dbReference type="ChEBI" id="CHEBI:29999"/>
        <dbReference type="ChEBI" id="CHEBI:30616"/>
        <dbReference type="ChEBI" id="CHEBI:83421"/>
        <dbReference type="ChEBI" id="CHEBI:456216"/>
        <dbReference type="EC" id="2.7.11.1"/>
    </reaction>
</comment>
<evidence type="ECO:0000256" key="10">
    <source>
        <dbReference type="ARBA" id="ARBA00022840"/>
    </source>
</evidence>
<keyword evidence="8" id="KW-0547">Nucleotide-binding</keyword>
<gene>
    <name evidence="15" type="ORF">PHYBLDRAFT_103899</name>
</gene>
<dbReference type="InterPro" id="IPR036936">
    <property type="entry name" value="CRIB_dom_sf"/>
</dbReference>
<dbReference type="OrthoDB" id="248923at2759"/>
<keyword evidence="9" id="KW-0418">Kinase</keyword>
<comment type="similarity">
    <text evidence="2">Belongs to the protein kinase superfamily. STE Ser/Thr protein kinase family. STE20 subfamily.</text>
</comment>
<organism evidence="15 16">
    <name type="scientific">Phycomyces blakesleeanus (strain ATCC 8743b / DSM 1359 / FGSC 10004 / NBRC 33097 / NRRL 1555)</name>
    <dbReference type="NCBI Taxonomy" id="763407"/>
    <lineage>
        <taxon>Eukaryota</taxon>
        <taxon>Fungi</taxon>
        <taxon>Fungi incertae sedis</taxon>
        <taxon>Mucoromycota</taxon>
        <taxon>Mucoromycotina</taxon>
        <taxon>Mucoromycetes</taxon>
        <taxon>Mucorales</taxon>
        <taxon>Phycomycetaceae</taxon>
        <taxon>Phycomyces</taxon>
    </lineage>
</organism>
<sequence length="77" mass="8931">RTKISSPYNLVHVTHVGFNPQTGEFTGLPREWQILLKESGITKREQKENPQAVLDVIGFYKESREQSQDIVWEKFGN</sequence>
<dbReference type="InParanoid" id="A0A167MNK0"/>
<evidence type="ECO:0000256" key="1">
    <source>
        <dbReference type="ARBA" id="ARBA00004245"/>
    </source>
</evidence>
<dbReference type="FunFam" id="3.90.810.10:FF:000005">
    <property type="entry name" value="Non-specific serine/threonine protein kinase"/>
    <property type="match status" value="1"/>
</dbReference>
<comment type="subcellular location">
    <subcellularLocation>
        <location evidence="1">Cytoplasm</location>
        <location evidence="1">Cytoskeleton</location>
    </subcellularLocation>
</comment>
<evidence type="ECO:0000313" key="16">
    <source>
        <dbReference type="Proteomes" id="UP000077315"/>
    </source>
</evidence>
<dbReference type="STRING" id="763407.A0A167MNK0"/>
<evidence type="ECO:0000256" key="9">
    <source>
        <dbReference type="ARBA" id="ARBA00022777"/>
    </source>
</evidence>
<evidence type="ECO:0000256" key="7">
    <source>
        <dbReference type="ARBA" id="ARBA00022679"/>
    </source>
</evidence>
<dbReference type="Gene3D" id="3.90.810.10">
    <property type="entry name" value="CRIB domain"/>
    <property type="match status" value="1"/>
</dbReference>
<name>A0A167MNK0_PHYB8</name>
<evidence type="ECO:0000256" key="5">
    <source>
        <dbReference type="ARBA" id="ARBA00022527"/>
    </source>
</evidence>
<evidence type="ECO:0000256" key="13">
    <source>
        <dbReference type="ARBA" id="ARBA00048679"/>
    </source>
</evidence>
<evidence type="ECO:0000256" key="4">
    <source>
        <dbReference type="ARBA" id="ARBA00022490"/>
    </source>
</evidence>
<dbReference type="GO" id="GO:0005524">
    <property type="term" value="F:ATP binding"/>
    <property type="evidence" value="ECO:0007669"/>
    <property type="project" value="UniProtKB-KW"/>
</dbReference>
<keyword evidence="7" id="KW-0808">Transferase</keyword>
<evidence type="ECO:0000259" key="14">
    <source>
        <dbReference type="PROSITE" id="PS50108"/>
    </source>
</evidence>
<dbReference type="GO" id="GO:0005856">
    <property type="term" value="C:cytoskeleton"/>
    <property type="evidence" value="ECO:0007669"/>
    <property type="project" value="UniProtKB-SubCell"/>
</dbReference>
<feature type="non-terminal residue" evidence="15">
    <location>
        <position position="1"/>
    </location>
</feature>
<keyword evidence="4" id="KW-0963">Cytoplasm</keyword>
<dbReference type="Proteomes" id="UP000077315">
    <property type="component" value="Unassembled WGS sequence"/>
</dbReference>
<keyword evidence="5" id="KW-0723">Serine/threonine-protein kinase</keyword>
<keyword evidence="10" id="KW-0067">ATP-binding</keyword>
<dbReference type="InterPro" id="IPR000095">
    <property type="entry name" value="CRIB_dom"/>
</dbReference>
<dbReference type="AlphaFoldDB" id="A0A167MNK0"/>
<dbReference type="SUPFAM" id="SSF47912">
    <property type="entry name" value="Wiscott-Aldrich syndrome protein, WASP, C-terminal domain"/>
    <property type="match status" value="1"/>
</dbReference>
<dbReference type="Pfam" id="PF00786">
    <property type="entry name" value="PBD"/>
    <property type="match status" value="1"/>
</dbReference>
<evidence type="ECO:0000256" key="11">
    <source>
        <dbReference type="ARBA" id="ARBA00023212"/>
    </source>
</evidence>
<reference evidence="16" key="1">
    <citation type="submission" date="2015-06" db="EMBL/GenBank/DDBJ databases">
        <title>Expansion of signal transduction pathways in fungi by whole-genome duplication.</title>
        <authorList>
            <consortium name="DOE Joint Genome Institute"/>
            <person name="Corrochano L.M."/>
            <person name="Kuo A."/>
            <person name="Marcet-Houben M."/>
            <person name="Polaino S."/>
            <person name="Salamov A."/>
            <person name="Villalobos J.M."/>
            <person name="Alvarez M.I."/>
            <person name="Avalos J."/>
            <person name="Benito E.P."/>
            <person name="Benoit I."/>
            <person name="Burger G."/>
            <person name="Camino L.P."/>
            <person name="Canovas D."/>
            <person name="Cerda-Olmedo E."/>
            <person name="Cheng J.-F."/>
            <person name="Dominguez A."/>
            <person name="Elias M."/>
            <person name="Eslava A.P."/>
            <person name="Glaser F."/>
            <person name="Grimwood J."/>
            <person name="Gutierrez G."/>
            <person name="Heitman J."/>
            <person name="Henrissat B."/>
            <person name="Iturriaga E.A."/>
            <person name="Lang B.F."/>
            <person name="Lavin J.L."/>
            <person name="Lee S."/>
            <person name="Li W."/>
            <person name="Lindquist E."/>
            <person name="Lopez-Garcia S."/>
            <person name="Luque E.M."/>
            <person name="Marcos A.T."/>
            <person name="Martin J."/>
            <person name="McCluskey K."/>
            <person name="Medina H.R."/>
            <person name="Miralles-Duran A."/>
            <person name="Miyazaki A."/>
            <person name="Munoz-Torres E."/>
            <person name="Oguiza J.A."/>
            <person name="Ohm R."/>
            <person name="Olmedo M."/>
            <person name="Orejas M."/>
            <person name="Ortiz-Castellanos L."/>
            <person name="Pisabarro A.G."/>
            <person name="Rodriguez-Romero J."/>
            <person name="Ruiz-Herrera J."/>
            <person name="Ruiz-Vazquez R."/>
            <person name="Sanz C."/>
            <person name="Schackwitz W."/>
            <person name="Schmutz J."/>
            <person name="Shahriari M."/>
            <person name="Shelest E."/>
            <person name="Silva-Franco F."/>
            <person name="Soanes D."/>
            <person name="Syed K."/>
            <person name="Tagua V.G."/>
            <person name="Talbot N.J."/>
            <person name="Thon M."/>
            <person name="De vries R.P."/>
            <person name="Wiebenga A."/>
            <person name="Yadav J.S."/>
            <person name="Braun E.L."/>
            <person name="Baker S."/>
            <person name="Garre V."/>
            <person name="Horwitz B."/>
            <person name="Torres-Martinez S."/>
            <person name="Idnurm A."/>
            <person name="Herrera-Estrella A."/>
            <person name="Gabaldon T."/>
            <person name="Grigoriev I.V."/>
        </authorList>
    </citation>
    <scope>NUCLEOTIDE SEQUENCE [LARGE SCALE GENOMIC DNA]</scope>
    <source>
        <strain evidence="16">NRRL 1555(-)</strain>
    </source>
</reference>
<dbReference type="VEuPathDB" id="FungiDB:PHYBLDRAFT_103899"/>
<comment type="catalytic activity">
    <reaction evidence="12">
        <text>L-threonyl-[protein] + ATP = O-phospho-L-threonyl-[protein] + ADP + H(+)</text>
        <dbReference type="Rhea" id="RHEA:46608"/>
        <dbReference type="Rhea" id="RHEA-COMP:11060"/>
        <dbReference type="Rhea" id="RHEA-COMP:11605"/>
        <dbReference type="ChEBI" id="CHEBI:15378"/>
        <dbReference type="ChEBI" id="CHEBI:30013"/>
        <dbReference type="ChEBI" id="CHEBI:30616"/>
        <dbReference type="ChEBI" id="CHEBI:61977"/>
        <dbReference type="ChEBI" id="CHEBI:456216"/>
        <dbReference type="EC" id="2.7.11.1"/>
    </reaction>
</comment>
<feature type="non-terminal residue" evidence="15">
    <location>
        <position position="77"/>
    </location>
</feature>
<dbReference type="EC" id="2.7.11.1" evidence="3"/>
<keyword evidence="11" id="KW-0206">Cytoskeleton</keyword>
<evidence type="ECO:0000256" key="6">
    <source>
        <dbReference type="ARBA" id="ARBA00022553"/>
    </source>
</evidence>
<evidence type="ECO:0000256" key="12">
    <source>
        <dbReference type="ARBA" id="ARBA00047899"/>
    </source>
</evidence>
<keyword evidence="6" id="KW-0597">Phosphoprotein</keyword>
<dbReference type="EMBL" id="KV440981">
    <property type="protein sequence ID" value="OAD73374.1"/>
    <property type="molecule type" value="Genomic_DNA"/>
</dbReference>
<evidence type="ECO:0000256" key="3">
    <source>
        <dbReference type="ARBA" id="ARBA00012513"/>
    </source>
</evidence>
<proteinExistence type="inferred from homology"/>
<feature type="domain" description="CRIB" evidence="14">
    <location>
        <begin position="4"/>
        <end position="17"/>
    </location>
</feature>
<dbReference type="GO" id="GO:0004674">
    <property type="term" value="F:protein serine/threonine kinase activity"/>
    <property type="evidence" value="ECO:0007669"/>
    <property type="project" value="UniProtKB-KW"/>
</dbReference>
<keyword evidence="16" id="KW-1185">Reference proteome</keyword>
<dbReference type="CDD" id="cd01093">
    <property type="entry name" value="CRIB_PAK_like"/>
    <property type="match status" value="1"/>
</dbReference>
<dbReference type="SMART" id="SM00285">
    <property type="entry name" value="PBD"/>
    <property type="match status" value="1"/>
</dbReference>
<dbReference type="InterPro" id="IPR033923">
    <property type="entry name" value="PAK_BD"/>
</dbReference>
<evidence type="ECO:0000256" key="2">
    <source>
        <dbReference type="ARBA" id="ARBA00008874"/>
    </source>
</evidence>
<dbReference type="RefSeq" id="XP_018291414.1">
    <property type="nucleotide sequence ID" value="XM_018427797.1"/>
</dbReference>
<protein>
    <recommendedName>
        <fullName evidence="3">non-specific serine/threonine protein kinase</fullName>
        <ecNumber evidence="3">2.7.11.1</ecNumber>
    </recommendedName>
</protein>
<dbReference type="GO" id="GO:0007015">
    <property type="term" value="P:actin filament organization"/>
    <property type="evidence" value="ECO:0007669"/>
    <property type="project" value="InterPro"/>
</dbReference>
<dbReference type="GeneID" id="28988703"/>